<dbReference type="Proteomes" id="UP000886998">
    <property type="component" value="Unassembled WGS sequence"/>
</dbReference>
<evidence type="ECO:0000313" key="2">
    <source>
        <dbReference type="Proteomes" id="UP000886998"/>
    </source>
</evidence>
<dbReference type="InterPro" id="IPR035810">
    <property type="entry name" value="PEBP_euk"/>
</dbReference>
<dbReference type="CDD" id="cd00866">
    <property type="entry name" value="PEBP_euk"/>
    <property type="match status" value="1"/>
</dbReference>
<name>A0A8X6K094_9ARAC</name>
<comment type="caution">
    <text evidence="1">The sequence shown here is derived from an EMBL/GenBank/DDBJ whole genome shotgun (WGS) entry which is preliminary data.</text>
</comment>
<evidence type="ECO:0000313" key="1">
    <source>
        <dbReference type="EMBL" id="GFS50793.1"/>
    </source>
</evidence>
<reference evidence="1" key="1">
    <citation type="submission" date="2020-08" db="EMBL/GenBank/DDBJ databases">
        <title>Multicomponent nature underlies the extraordinary mechanical properties of spider dragline silk.</title>
        <authorList>
            <person name="Kono N."/>
            <person name="Nakamura H."/>
            <person name="Mori M."/>
            <person name="Yoshida Y."/>
            <person name="Ohtoshi R."/>
            <person name="Malay A.D."/>
            <person name="Moran D.A.P."/>
            <person name="Tomita M."/>
            <person name="Numata K."/>
            <person name="Arakawa K."/>
        </authorList>
    </citation>
    <scope>NUCLEOTIDE SEQUENCE</scope>
</reference>
<dbReference type="EMBL" id="BMAV01026482">
    <property type="protein sequence ID" value="GFS50793.1"/>
    <property type="molecule type" value="Genomic_DNA"/>
</dbReference>
<dbReference type="InterPro" id="IPR036610">
    <property type="entry name" value="PEBP-like_sf"/>
</dbReference>
<dbReference type="SUPFAM" id="SSF49777">
    <property type="entry name" value="PEBP-like"/>
    <property type="match status" value="1"/>
</dbReference>
<dbReference type="AlphaFoldDB" id="A0A8X6K094"/>
<gene>
    <name evidence="1" type="primary">PEBP1</name>
    <name evidence="1" type="ORF">TNIN_306481</name>
</gene>
<dbReference type="Pfam" id="PF01161">
    <property type="entry name" value="PBP"/>
    <property type="match status" value="1"/>
</dbReference>
<dbReference type="PANTHER" id="PTHR11362:SF82">
    <property type="entry name" value="PHOSPHATIDYLETHANOLAMINE-BINDING PROTEIN 4"/>
    <property type="match status" value="1"/>
</dbReference>
<dbReference type="OrthoDB" id="6421175at2759"/>
<organism evidence="1 2">
    <name type="scientific">Trichonephila inaurata madagascariensis</name>
    <dbReference type="NCBI Taxonomy" id="2747483"/>
    <lineage>
        <taxon>Eukaryota</taxon>
        <taxon>Metazoa</taxon>
        <taxon>Ecdysozoa</taxon>
        <taxon>Arthropoda</taxon>
        <taxon>Chelicerata</taxon>
        <taxon>Arachnida</taxon>
        <taxon>Araneae</taxon>
        <taxon>Araneomorphae</taxon>
        <taxon>Entelegynae</taxon>
        <taxon>Araneoidea</taxon>
        <taxon>Nephilidae</taxon>
        <taxon>Trichonephila</taxon>
        <taxon>Trichonephila inaurata</taxon>
    </lineage>
</organism>
<dbReference type="PANTHER" id="PTHR11362">
    <property type="entry name" value="PHOSPHATIDYLETHANOLAMINE-BINDING PROTEIN"/>
    <property type="match status" value="1"/>
</dbReference>
<sequence>MNKFREKRIVPNIIPSTPQGPITVQYTTEHGIDCGVTLNASETKDQPGIAFRAMNSRKLHTLVMFDPDTPKPASPYLANYRNWVVEDIPGDKFYKGYVVSSFAPPNPPFGSEPHRIIFLIYQQPRDDKLQESFDDTKRTNFQVDAFVRKRNLIGPIAGTFMYVRY</sequence>
<accession>A0A8X6K094</accession>
<dbReference type="Gene3D" id="3.90.280.10">
    <property type="entry name" value="PEBP-like"/>
    <property type="match status" value="1"/>
</dbReference>
<protein>
    <submittedName>
        <fullName evidence="1">Phosphatidylethanolamine-binding protein 1</fullName>
    </submittedName>
</protein>
<proteinExistence type="predicted"/>
<dbReference type="InterPro" id="IPR008914">
    <property type="entry name" value="PEBP"/>
</dbReference>
<keyword evidence="2" id="KW-1185">Reference proteome</keyword>